<protein>
    <submittedName>
        <fullName evidence="9">Long-chain fatty acid transport protein</fullName>
    </submittedName>
</protein>
<comment type="subcellular location">
    <subcellularLocation>
        <location evidence="1">Cell outer membrane</location>
        <topology evidence="1">Multi-pass membrane protein</topology>
    </subcellularLocation>
</comment>
<keyword evidence="4" id="KW-0812">Transmembrane</keyword>
<sequence>MNKPSRLACMLAVSFSFTGFCLPAIAGSFALREQSARGLGLSFAGVSAGSGGLSSAFWNPATITMNPGLTFESSVTLVAPRSTIKPDLYTLGTVRAAGGVPRDSGNISQAGVLPASTAAIQLNDRFWLGLTTNTPFGFVTKPNQDWAGQVYGRTSKVFSLNATPIIAYKVNDWLSLGAGIQVQYLDVTLRQASGIGFGAPNVSLEGDHTGVGYVLGATLTPAEGTVIGLGFRSSIHHELDGSLLPRPGVSVPVRAKVNLPEVLTLGLSQRIDERWTLLAGVEWTNWSRLNRVAVVNKVTGTPATALKFQYDDGWFFSLGAEYKVDDRLTLRGGLGYELSPISDAVRNVRIPDADRLWTSLGASYRWNDKLSFDVSYAHLFVKPAPVRIVPGHPDYVGLPFVADLKPSADIVSVGMRYRWDDPEQPLAVFR</sequence>
<dbReference type="PANTHER" id="PTHR35093:SF3">
    <property type="entry name" value="LONG-CHAIN FATTY ACID TRANSPORT PROTEIN"/>
    <property type="match status" value="1"/>
</dbReference>
<dbReference type="Gene3D" id="2.40.160.60">
    <property type="entry name" value="Outer membrane protein transport protein (OMPP1/FadL/TodX)"/>
    <property type="match status" value="1"/>
</dbReference>
<accession>A0ABX0UXY3</accession>
<reference evidence="9 10" key="1">
    <citation type="submission" date="2020-03" db="EMBL/GenBank/DDBJ databases">
        <title>Genomic Encyclopedia of Type Strains, Phase IV (KMG-IV): sequencing the most valuable type-strain genomes for metagenomic binning, comparative biology and taxonomic classification.</title>
        <authorList>
            <person name="Goeker M."/>
        </authorList>
    </citation>
    <scope>NUCLEOTIDE SEQUENCE [LARGE SCALE GENOMIC DNA]</scope>
    <source>
        <strain evidence="9 10">DSM 103870</strain>
    </source>
</reference>
<feature type="signal peptide" evidence="8">
    <location>
        <begin position="1"/>
        <end position="26"/>
    </location>
</feature>
<evidence type="ECO:0000256" key="6">
    <source>
        <dbReference type="ARBA" id="ARBA00023136"/>
    </source>
</evidence>
<evidence type="ECO:0000256" key="7">
    <source>
        <dbReference type="ARBA" id="ARBA00023237"/>
    </source>
</evidence>
<keyword evidence="10" id="KW-1185">Reference proteome</keyword>
<dbReference type="EMBL" id="JAASQI010000003">
    <property type="protein sequence ID" value="NIJ57773.1"/>
    <property type="molecule type" value="Genomic_DNA"/>
</dbReference>
<proteinExistence type="inferred from homology"/>
<comment type="similarity">
    <text evidence="2">Belongs to the OmpP1/FadL family.</text>
</comment>
<evidence type="ECO:0000256" key="1">
    <source>
        <dbReference type="ARBA" id="ARBA00004571"/>
    </source>
</evidence>
<keyword evidence="7" id="KW-0998">Cell outer membrane</keyword>
<keyword evidence="3" id="KW-1134">Transmembrane beta strand</keyword>
<dbReference type="SUPFAM" id="SSF56935">
    <property type="entry name" value="Porins"/>
    <property type="match status" value="1"/>
</dbReference>
<organism evidence="9 10">
    <name type="scientific">Pseudochelatococcus lubricantis</name>
    <dbReference type="NCBI Taxonomy" id="1538102"/>
    <lineage>
        <taxon>Bacteria</taxon>
        <taxon>Pseudomonadati</taxon>
        <taxon>Pseudomonadota</taxon>
        <taxon>Alphaproteobacteria</taxon>
        <taxon>Hyphomicrobiales</taxon>
        <taxon>Chelatococcaceae</taxon>
        <taxon>Pseudochelatococcus</taxon>
    </lineage>
</organism>
<evidence type="ECO:0000256" key="8">
    <source>
        <dbReference type="SAM" id="SignalP"/>
    </source>
</evidence>
<evidence type="ECO:0000313" key="10">
    <source>
        <dbReference type="Proteomes" id="UP001429580"/>
    </source>
</evidence>
<evidence type="ECO:0000256" key="4">
    <source>
        <dbReference type="ARBA" id="ARBA00022692"/>
    </source>
</evidence>
<dbReference type="PANTHER" id="PTHR35093">
    <property type="entry name" value="OUTER MEMBRANE PROTEIN NMB0088-RELATED"/>
    <property type="match status" value="1"/>
</dbReference>
<evidence type="ECO:0000256" key="3">
    <source>
        <dbReference type="ARBA" id="ARBA00022452"/>
    </source>
</evidence>
<name>A0ABX0UXY3_9HYPH</name>
<dbReference type="InterPro" id="IPR005017">
    <property type="entry name" value="OMPP1/FadL/TodX"/>
</dbReference>
<feature type="chain" id="PRO_5046521607" evidence="8">
    <location>
        <begin position="27"/>
        <end position="430"/>
    </location>
</feature>
<keyword evidence="5 8" id="KW-0732">Signal</keyword>
<comment type="caution">
    <text evidence="9">The sequence shown here is derived from an EMBL/GenBank/DDBJ whole genome shotgun (WGS) entry which is preliminary data.</text>
</comment>
<keyword evidence="6" id="KW-0472">Membrane</keyword>
<evidence type="ECO:0000313" key="9">
    <source>
        <dbReference type="EMBL" id="NIJ57773.1"/>
    </source>
</evidence>
<gene>
    <name evidence="9" type="ORF">FHS82_001609</name>
</gene>
<evidence type="ECO:0000256" key="5">
    <source>
        <dbReference type="ARBA" id="ARBA00022729"/>
    </source>
</evidence>
<dbReference type="Pfam" id="PF03349">
    <property type="entry name" value="Toluene_X"/>
    <property type="match status" value="1"/>
</dbReference>
<dbReference type="RefSeq" id="WP_246225186.1">
    <property type="nucleotide sequence ID" value="NZ_JAASQI010000003.1"/>
</dbReference>
<dbReference type="Proteomes" id="UP001429580">
    <property type="component" value="Unassembled WGS sequence"/>
</dbReference>
<evidence type="ECO:0000256" key="2">
    <source>
        <dbReference type="ARBA" id="ARBA00008163"/>
    </source>
</evidence>